<organism evidence="2 3">
    <name type="scientific">Coniophora puteana (strain RWD-64-598)</name>
    <name type="common">Brown rot fungus</name>
    <dbReference type="NCBI Taxonomy" id="741705"/>
    <lineage>
        <taxon>Eukaryota</taxon>
        <taxon>Fungi</taxon>
        <taxon>Dikarya</taxon>
        <taxon>Basidiomycota</taxon>
        <taxon>Agaricomycotina</taxon>
        <taxon>Agaricomycetes</taxon>
        <taxon>Agaricomycetidae</taxon>
        <taxon>Boletales</taxon>
        <taxon>Coniophorineae</taxon>
        <taxon>Coniophoraceae</taxon>
        <taxon>Coniophora</taxon>
    </lineage>
</organism>
<keyword evidence="1" id="KW-1133">Transmembrane helix</keyword>
<feature type="transmembrane region" description="Helical" evidence="1">
    <location>
        <begin position="12"/>
        <end position="34"/>
    </location>
</feature>
<feature type="transmembrane region" description="Helical" evidence="1">
    <location>
        <begin position="230"/>
        <end position="249"/>
    </location>
</feature>
<evidence type="ECO:0000313" key="2">
    <source>
        <dbReference type="EMBL" id="EIW81456.1"/>
    </source>
</evidence>
<dbReference type="GeneID" id="19209089"/>
<feature type="transmembrane region" description="Helical" evidence="1">
    <location>
        <begin position="153"/>
        <end position="175"/>
    </location>
</feature>
<dbReference type="Proteomes" id="UP000053558">
    <property type="component" value="Unassembled WGS sequence"/>
</dbReference>
<accession>A0A5M3MQW9</accession>
<keyword evidence="1" id="KW-0812">Transmembrane</keyword>
<reference evidence="3" key="1">
    <citation type="journal article" date="2012" name="Science">
        <title>The Paleozoic origin of enzymatic lignin decomposition reconstructed from 31 fungal genomes.</title>
        <authorList>
            <person name="Floudas D."/>
            <person name="Binder M."/>
            <person name="Riley R."/>
            <person name="Barry K."/>
            <person name="Blanchette R.A."/>
            <person name="Henrissat B."/>
            <person name="Martinez A.T."/>
            <person name="Otillar R."/>
            <person name="Spatafora J.W."/>
            <person name="Yadav J.S."/>
            <person name="Aerts A."/>
            <person name="Benoit I."/>
            <person name="Boyd A."/>
            <person name="Carlson A."/>
            <person name="Copeland A."/>
            <person name="Coutinho P.M."/>
            <person name="de Vries R.P."/>
            <person name="Ferreira P."/>
            <person name="Findley K."/>
            <person name="Foster B."/>
            <person name="Gaskell J."/>
            <person name="Glotzer D."/>
            <person name="Gorecki P."/>
            <person name="Heitman J."/>
            <person name="Hesse C."/>
            <person name="Hori C."/>
            <person name="Igarashi K."/>
            <person name="Jurgens J.A."/>
            <person name="Kallen N."/>
            <person name="Kersten P."/>
            <person name="Kohler A."/>
            <person name="Kuees U."/>
            <person name="Kumar T.K.A."/>
            <person name="Kuo A."/>
            <person name="LaButti K."/>
            <person name="Larrondo L.F."/>
            <person name="Lindquist E."/>
            <person name="Ling A."/>
            <person name="Lombard V."/>
            <person name="Lucas S."/>
            <person name="Lundell T."/>
            <person name="Martin R."/>
            <person name="McLaughlin D.J."/>
            <person name="Morgenstern I."/>
            <person name="Morin E."/>
            <person name="Murat C."/>
            <person name="Nagy L.G."/>
            <person name="Nolan M."/>
            <person name="Ohm R.A."/>
            <person name="Patyshakuliyeva A."/>
            <person name="Rokas A."/>
            <person name="Ruiz-Duenas F.J."/>
            <person name="Sabat G."/>
            <person name="Salamov A."/>
            <person name="Samejima M."/>
            <person name="Schmutz J."/>
            <person name="Slot J.C."/>
            <person name="St John F."/>
            <person name="Stenlid J."/>
            <person name="Sun H."/>
            <person name="Sun S."/>
            <person name="Syed K."/>
            <person name="Tsang A."/>
            <person name="Wiebenga A."/>
            <person name="Young D."/>
            <person name="Pisabarro A."/>
            <person name="Eastwood D.C."/>
            <person name="Martin F."/>
            <person name="Cullen D."/>
            <person name="Grigoriev I.V."/>
            <person name="Hibbett D.S."/>
        </authorList>
    </citation>
    <scope>NUCLEOTIDE SEQUENCE [LARGE SCALE GENOMIC DNA]</scope>
    <source>
        <strain evidence="3">RWD-64-598 SS2</strain>
    </source>
</reference>
<evidence type="ECO:0000313" key="3">
    <source>
        <dbReference type="Proteomes" id="UP000053558"/>
    </source>
</evidence>
<keyword evidence="3" id="KW-1185">Reference proteome</keyword>
<feature type="transmembrane region" description="Helical" evidence="1">
    <location>
        <begin position="46"/>
        <end position="67"/>
    </location>
</feature>
<sequence>MNSSDMPLDIGTYLAGVLISILYGADICMYITSLHLLQKNPQAERLWIGFYTSFGGILLLMLTVQLFTTQYLACTLYLKGTRNLAESAYSDQAALNSWSDVLETVATIIANWMGDGLMRQRANCDTAVSFVTLVEKALTSNTILTGVGNVFNIAWAASTVAFNVSVSSMICWRLLSTYWILRDSVPGHRDVRKKYTGMVSLIVEGTIPFAILAVMSFILELYDNQLSITIIARDIWCSVCVFSQQLIILRISMGTAWTRDTVIELTESQVGRRFDEVFEAQIAKENDV</sequence>
<name>A0A5M3MQW9_CONPW</name>
<keyword evidence="1" id="KW-0472">Membrane</keyword>
<dbReference type="KEGG" id="cput:CONPUDRAFT_73182"/>
<protein>
    <submittedName>
        <fullName evidence="2">Uncharacterized protein</fullName>
    </submittedName>
</protein>
<dbReference type="RefSeq" id="XP_007768326.1">
    <property type="nucleotide sequence ID" value="XM_007770136.1"/>
</dbReference>
<dbReference type="EMBL" id="JH711578">
    <property type="protein sequence ID" value="EIW81456.1"/>
    <property type="molecule type" value="Genomic_DNA"/>
</dbReference>
<feature type="transmembrane region" description="Helical" evidence="1">
    <location>
        <begin position="195"/>
        <end position="218"/>
    </location>
</feature>
<dbReference type="OrthoDB" id="3351617at2759"/>
<gene>
    <name evidence="2" type="ORF">CONPUDRAFT_73182</name>
</gene>
<dbReference type="AlphaFoldDB" id="A0A5M3MQW9"/>
<proteinExistence type="predicted"/>
<comment type="caution">
    <text evidence="2">The sequence shown here is derived from an EMBL/GenBank/DDBJ whole genome shotgun (WGS) entry which is preliminary data.</text>
</comment>
<evidence type="ECO:0000256" key="1">
    <source>
        <dbReference type="SAM" id="Phobius"/>
    </source>
</evidence>